<evidence type="ECO:0008006" key="2">
    <source>
        <dbReference type="Google" id="ProtNLM"/>
    </source>
</evidence>
<dbReference type="EMBL" id="UOEM01000109">
    <property type="protein sequence ID" value="VAW17917.1"/>
    <property type="molecule type" value="Genomic_DNA"/>
</dbReference>
<sequence>MKTFLRRLALATVVLAAAVWGTAQNSAFAQSATIQFTVVKAGYFLGVSGGEGTLFYNGRSYPLSIGGVSLGLTFGASRAEMVGEVYNLRHLSDIAGTYTELQAGVAIAGGAKTARLRNSKGVELHVRGRQIGLEVALDLGGIAISLK</sequence>
<accession>A0A3B0TWV3</accession>
<name>A0A3B0TWV3_9ZZZZ</name>
<organism evidence="1">
    <name type="scientific">hydrothermal vent metagenome</name>
    <dbReference type="NCBI Taxonomy" id="652676"/>
    <lineage>
        <taxon>unclassified sequences</taxon>
        <taxon>metagenomes</taxon>
        <taxon>ecological metagenomes</taxon>
    </lineage>
</organism>
<evidence type="ECO:0000313" key="1">
    <source>
        <dbReference type="EMBL" id="VAW17917.1"/>
    </source>
</evidence>
<dbReference type="AlphaFoldDB" id="A0A3B0TWV3"/>
<reference evidence="1" key="1">
    <citation type="submission" date="2018-06" db="EMBL/GenBank/DDBJ databases">
        <authorList>
            <person name="Zhirakovskaya E."/>
        </authorList>
    </citation>
    <scope>NUCLEOTIDE SEQUENCE</scope>
</reference>
<proteinExistence type="predicted"/>
<gene>
    <name evidence="1" type="ORF">MNBD_ALPHA09-398</name>
</gene>
<protein>
    <recommendedName>
        <fullName evidence="2">DUF1134 domain-containing protein</fullName>
    </recommendedName>
</protein>